<comment type="function">
    <text evidence="6">Has oligopeptidase activity and degrades a variety of small bioactive peptides.</text>
</comment>
<keyword evidence="1 6" id="KW-0645">Protease</keyword>
<dbReference type="PANTHER" id="PTHR11804:SF84">
    <property type="entry name" value="SACCHAROLYSIN"/>
    <property type="match status" value="1"/>
</dbReference>
<keyword evidence="5 6" id="KW-0482">Metalloprotease</keyword>
<protein>
    <recommendedName>
        <fullName evidence="6">Oligopeptidase F</fullName>
        <ecNumber evidence="6">3.4.24.-</ecNumber>
    </recommendedName>
</protein>
<organism evidence="9">
    <name type="scientific">Caldithrix abyssi</name>
    <dbReference type="NCBI Taxonomy" id="187145"/>
    <lineage>
        <taxon>Bacteria</taxon>
        <taxon>Pseudomonadati</taxon>
        <taxon>Calditrichota</taxon>
        <taxon>Calditrichia</taxon>
        <taxon>Calditrichales</taxon>
        <taxon>Calditrichaceae</taxon>
        <taxon>Caldithrix</taxon>
    </lineage>
</organism>
<feature type="domain" description="Oligopeptidase F N-terminal" evidence="8">
    <location>
        <begin position="115"/>
        <end position="184"/>
    </location>
</feature>
<keyword evidence="3 6" id="KW-0378">Hydrolase</keyword>
<evidence type="ECO:0000259" key="7">
    <source>
        <dbReference type="Pfam" id="PF01432"/>
    </source>
</evidence>
<dbReference type="Pfam" id="PF01432">
    <property type="entry name" value="Peptidase_M3"/>
    <property type="match status" value="1"/>
</dbReference>
<evidence type="ECO:0000256" key="4">
    <source>
        <dbReference type="ARBA" id="ARBA00022833"/>
    </source>
</evidence>
<evidence type="ECO:0000256" key="2">
    <source>
        <dbReference type="ARBA" id="ARBA00022723"/>
    </source>
</evidence>
<dbReference type="InterPro" id="IPR004438">
    <property type="entry name" value="Peptidase_M3B"/>
</dbReference>
<feature type="domain" description="Peptidase M3A/M3B catalytic" evidence="7">
    <location>
        <begin position="205"/>
        <end position="586"/>
    </location>
</feature>
<dbReference type="AlphaFoldDB" id="A0A7V4UCJ4"/>
<dbReference type="InterPro" id="IPR042088">
    <property type="entry name" value="OligoPept_F_C"/>
</dbReference>
<evidence type="ECO:0000313" key="9">
    <source>
        <dbReference type="EMBL" id="HGY54817.1"/>
    </source>
</evidence>
<dbReference type="Pfam" id="PF08439">
    <property type="entry name" value="Peptidase_M3_N"/>
    <property type="match status" value="1"/>
</dbReference>
<dbReference type="GO" id="GO:0006518">
    <property type="term" value="P:peptide metabolic process"/>
    <property type="evidence" value="ECO:0007669"/>
    <property type="project" value="TreeGrafter"/>
</dbReference>
<dbReference type="Gene3D" id="1.10.1370.20">
    <property type="entry name" value="Oligoendopeptidase f, C-terminal domain"/>
    <property type="match status" value="1"/>
</dbReference>
<gene>
    <name evidence="9" type="primary">pepF</name>
    <name evidence="9" type="ORF">ENK44_03860</name>
</gene>
<evidence type="ECO:0000259" key="8">
    <source>
        <dbReference type="Pfam" id="PF08439"/>
    </source>
</evidence>
<comment type="caution">
    <text evidence="9">The sequence shown here is derived from an EMBL/GenBank/DDBJ whole genome shotgun (WGS) entry which is preliminary data.</text>
</comment>
<keyword evidence="2 6" id="KW-0479">Metal-binding</keyword>
<dbReference type="InterPro" id="IPR045090">
    <property type="entry name" value="Pept_M3A_M3B"/>
</dbReference>
<evidence type="ECO:0000256" key="3">
    <source>
        <dbReference type="ARBA" id="ARBA00022801"/>
    </source>
</evidence>
<sequence length="597" mass="69294">MHYGDQPRSAVPDEYKWKLEDIFPDDDIWEKTYKETEQAIPQLSRFAGKISASAEDLLACIHEMHALEETIGKLYAYAHMRNDEDKTVPKYQEQYDRMGGLLVQFNQTVSFFEPELLTLSDEQLQRFYEDQPDLELYRHFIDNIVRMRAHTLSQNEERLMALSGEVRSAPAHLFAVWDSADIRFPKIKDETGKEIQLTDALYGKYQQSPDRRLRKDSYMGLYVPYIEHRNMLASNYSAIVKSHIFEARARNYPTTLAAALDSNNIDESIYHNLIKATRENLKPLHRYHALRKDVLNLKDGVHDYDLRAPLFESAPREYGWDEAKELCLRGMRPLGEDYLAVLRESFSAGWVDVYENKGKRSGAYSSGTYGVHPYVLMNYNGTLNDVFTLAHEMGHALHTWYTINNQPFVYGDYPIFLAEVASTVNEALLQQYMIENAADTQEKKALLNAYLDKFHLTFYRQVLFAEFEWRSHQLVEQGEALTAEKLDELFGEIYKAYHGPDFVLDRETKALWSRVPHFYYDYYVFQYSTSFVASLAIVADILEQGAPARERYLNFLKSGRSKYPLETLRAAGVDLTTDQPVIRALKLMDNLLNEAED</sequence>
<accession>A0A7V4UCJ4</accession>
<dbReference type="CDD" id="cd09608">
    <property type="entry name" value="M3B_PepF"/>
    <property type="match status" value="1"/>
</dbReference>
<comment type="cofactor">
    <cofactor evidence="6">
        <name>Zn(2+)</name>
        <dbReference type="ChEBI" id="CHEBI:29105"/>
    </cofactor>
    <text evidence="6">Binds 1 zinc ion.</text>
</comment>
<name>A0A7V4UCJ4_CALAY</name>
<reference evidence="9" key="1">
    <citation type="journal article" date="2020" name="mSystems">
        <title>Genome- and Community-Level Interaction Insights into Carbon Utilization and Element Cycling Functions of Hydrothermarchaeota in Hydrothermal Sediment.</title>
        <authorList>
            <person name="Zhou Z."/>
            <person name="Liu Y."/>
            <person name="Xu W."/>
            <person name="Pan J."/>
            <person name="Luo Z.H."/>
            <person name="Li M."/>
        </authorList>
    </citation>
    <scope>NUCLEOTIDE SEQUENCE [LARGE SCALE GENOMIC DNA]</scope>
    <source>
        <strain evidence="9">HyVt-577</strain>
    </source>
</reference>
<dbReference type="GO" id="GO:0006508">
    <property type="term" value="P:proteolysis"/>
    <property type="evidence" value="ECO:0007669"/>
    <property type="project" value="UniProtKB-KW"/>
</dbReference>
<dbReference type="GO" id="GO:0046872">
    <property type="term" value="F:metal ion binding"/>
    <property type="evidence" value="ECO:0007669"/>
    <property type="project" value="UniProtKB-UniRule"/>
</dbReference>
<dbReference type="SUPFAM" id="SSF55486">
    <property type="entry name" value="Metalloproteases ('zincins'), catalytic domain"/>
    <property type="match status" value="1"/>
</dbReference>
<dbReference type="InterPro" id="IPR001567">
    <property type="entry name" value="Pept_M3A_M3B_dom"/>
</dbReference>
<comment type="similarity">
    <text evidence="6">Belongs to the peptidase M3B family.</text>
</comment>
<dbReference type="EMBL" id="DRQG01000033">
    <property type="protein sequence ID" value="HGY54817.1"/>
    <property type="molecule type" value="Genomic_DNA"/>
</dbReference>
<dbReference type="Gene3D" id="1.10.287.830">
    <property type="entry name" value="putative peptidase helix hairpin domain like"/>
    <property type="match status" value="1"/>
</dbReference>
<dbReference type="NCBIfam" id="TIGR00181">
    <property type="entry name" value="pepF"/>
    <property type="match status" value="1"/>
</dbReference>
<dbReference type="InterPro" id="IPR013647">
    <property type="entry name" value="OligopepF_N_dom"/>
</dbReference>
<evidence type="ECO:0000256" key="1">
    <source>
        <dbReference type="ARBA" id="ARBA00022670"/>
    </source>
</evidence>
<proteinExistence type="inferred from homology"/>
<evidence type="ECO:0000256" key="6">
    <source>
        <dbReference type="RuleBase" id="RU368091"/>
    </source>
</evidence>
<dbReference type="PANTHER" id="PTHR11804">
    <property type="entry name" value="PROTEASE M3 THIMET OLIGOPEPTIDASE-RELATED"/>
    <property type="match status" value="1"/>
</dbReference>
<dbReference type="GO" id="GO:0004222">
    <property type="term" value="F:metalloendopeptidase activity"/>
    <property type="evidence" value="ECO:0007669"/>
    <property type="project" value="UniProtKB-UniRule"/>
</dbReference>
<dbReference type="Proteomes" id="UP000885779">
    <property type="component" value="Unassembled WGS sequence"/>
</dbReference>
<dbReference type="EC" id="3.4.24.-" evidence="6"/>
<evidence type="ECO:0000256" key="5">
    <source>
        <dbReference type="ARBA" id="ARBA00023049"/>
    </source>
</evidence>
<keyword evidence="4 6" id="KW-0862">Zinc</keyword>
<dbReference type="Gene3D" id="1.20.140.70">
    <property type="entry name" value="Oligopeptidase f, N-terminal domain"/>
    <property type="match status" value="1"/>
</dbReference>